<proteinExistence type="predicted"/>
<dbReference type="Proteomes" id="UP000826195">
    <property type="component" value="Unassembled WGS sequence"/>
</dbReference>
<sequence length="236" mass="26756">MPLAAVGYLDNNIKIDKENLVELHGIANIPVYTLGSVRIKLFGKQAVCHVVPDEMPIPHAGLVGSEFFATHGAKIDYENKIFEIDNQKYPFKQANRVTNGVMYIPPRSESTFYVKVNNPQIREGYIPKLKLCKGVFAGSCLVSIRKNRAYLQVYNTTEDEVAVRIPTLTTREIERIGISPTVDQEDLHKSHGVTKRIFNIVQDHKNLGRFKKIKPLLRLEYLHGNKIEGVFTNLLL</sequence>
<dbReference type="EMBL" id="JAHXZJ010000002">
    <property type="protein sequence ID" value="KAH0563596.1"/>
    <property type="molecule type" value="Genomic_DNA"/>
</dbReference>
<evidence type="ECO:0000313" key="1">
    <source>
        <dbReference type="EMBL" id="KAH0563596.1"/>
    </source>
</evidence>
<evidence type="ECO:0000313" key="2">
    <source>
        <dbReference type="Proteomes" id="UP000826195"/>
    </source>
</evidence>
<reference evidence="1 2" key="1">
    <citation type="journal article" date="2021" name="J. Hered.">
        <title>A chromosome-level genome assembly of the parasitoid wasp, Cotesia glomerata (Hymenoptera: Braconidae).</title>
        <authorList>
            <person name="Pinto B.J."/>
            <person name="Weis J.J."/>
            <person name="Gamble T."/>
            <person name="Ode P.J."/>
            <person name="Paul R."/>
            <person name="Zaspel J.M."/>
        </authorList>
    </citation>
    <scope>NUCLEOTIDE SEQUENCE [LARGE SCALE GENOMIC DNA]</scope>
    <source>
        <strain evidence="1">CgM1</strain>
    </source>
</reference>
<keyword evidence="2" id="KW-1185">Reference proteome</keyword>
<accession>A0AAV7IKZ2</accession>
<comment type="caution">
    <text evidence="1">The sequence shown here is derived from an EMBL/GenBank/DDBJ whole genome shotgun (WGS) entry which is preliminary data.</text>
</comment>
<name>A0AAV7IKZ2_COTGL</name>
<protein>
    <submittedName>
        <fullName evidence="1">Uncharacterized protein</fullName>
    </submittedName>
</protein>
<dbReference type="AlphaFoldDB" id="A0AAV7IKZ2"/>
<dbReference type="Gene3D" id="2.40.70.10">
    <property type="entry name" value="Acid Proteases"/>
    <property type="match status" value="1"/>
</dbReference>
<dbReference type="InterPro" id="IPR021109">
    <property type="entry name" value="Peptidase_aspartic_dom_sf"/>
</dbReference>
<gene>
    <name evidence="1" type="ORF">KQX54_002791</name>
</gene>
<organism evidence="1 2">
    <name type="scientific">Cotesia glomerata</name>
    <name type="common">Lepidopteran parasitic wasp</name>
    <name type="synonym">Apanteles glomeratus</name>
    <dbReference type="NCBI Taxonomy" id="32391"/>
    <lineage>
        <taxon>Eukaryota</taxon>
        <taxon>Metazoa</taxon>
        <taxon>Ecdysozoa</taxon>
        <taxon>Arthropoda</taxon>
        <taxon>Hexapoda</taxon>
        <taxon>Insecta</taxon>
        <taxon>Pterygota</taxon>
        <taxon>Neoptera</taxon>
        <taxon>Endopterygota</taxon>
        <taxon>Hymenoptera</taxon>
        <taxon>Apocrita</taxon>
        <taxon>Ichneumonoidea</taxon>
        <taxon>Braconidae</taxon>
        <taxon>Microgastrinae</taxon>
        <taxon>Cotesia</taxon>
    </lineage>
</organism>